<gene>
    <name evidence="1" type="ORF">JRJ22_19900</name>
</gene>
<dbReference type="InterPro" id="IPR027417">
    <property type="entry name" value="P-loop_NTPase"/>
</dbReference>
<evidence type="ECO:0000313" key="2">
    <source>
        <dbReference type="Proteomes" id="UP000663452"/>
    </source>
</evidence>
<keyword evidence="2" id="KW-1185">Reference proteome</keyword>
<accession>A0ABX7L9W4</accession>
<dbReference type="EMBL" id="CP070969">
    <property type="protein sequence ID" value="QSF43528.1"/>
    <property type="molecule type" value="Genomic_DNA"/>
</dbReference>
<dbReference type="Gene3D" id="3.30.420.240">
    <property type="match status" value="1"/>
</dbReference>
<reference evidence="1 2" key="1">
    <citation type="submission" date="2021-02" db="EMBL/GenBank/DDBJ databases">
        <title>Paenibacillus tianjinensis sp. nov.</title>
        <authorList>
            <person name="Liu H."/>
        </authorList>
    </citation>
    <scope>NUCLEOTIDE SEQUENCE [LARGE SCALE GENOMIC DNA]</scope>
    <source>
        <strain evidence="1 2">TB2019</strain>
    </source>
</reference>
<sequence length="610" mass="70976">MAGIKNFQVSRNKNKDLNMYEKKKKVNNTAEKLSKDQKMRNGIKTWAGFYRSNIHRYIEDYFGVRLHTFQKIILFMMSKNSFFLWWASRGIGKSFIVALYCLAMGSLKPGIPIVVASGTKNQARAVITLKIDKELRLKYPNIAREIKTVKTGSDECVVIMHNGSTISAVASNDNARGYRAAILINDEFRLIKEDILTRVLRPFLNYVRTPKFLSLPEYKGRQKEFIKYEETQEIYISSAWYTSHWSYEKFRSFLEAMVKGRDYFACAFPYQLALHHGLLSERRVEQMRTEDDLDAIGWQMEMDTLPYGAAENAFFKLNDIEKCRTIVKPFYPTDNITFVENKEKTKSRNKKSGNALEKQAGEIRLVSMDVALMKGNDNDNTIFTCMRLIPDGTNYVRQVPYIESMHGMHSEDQAIRLKQLHNDFEADYVVMDTAGAGMSIYDYCSRMLYDTERDVEYLPWCAINNEEMKERTNDPNALPIIYSMKVVKSEVNHEIAVWLKTALEKRLIRLLVNDAEGKEYLIDKQDLMNKNPYEHAMLLRPYVQTTALVNELINLESEVRNGFIKVFEKGRSTKDRYSSIGYANYIARILEQENLQKKEDSVDYLDYLFL</sequence>
<dbReference type="Pfam" id="PF03237">
    <property type="entry name" value="Terminase_6N"/>
    <property type="match status" value="1"/>
</dbReference>
<proteinExistence type="predicted"/>
<dbReference type="Proteomes" id="UP000663452">
    <property type="component" value="Chromosome"/>
</dbReference>
<evidence type="ECO:0000313" key="1">
    <source>
        <dbReference type="EMBL" id="QSF43528.1"/>
    </source>
</evidence>
<organism evidence="1 2">
    <name type="scientific">Paenibacillus tianjinensis</name>
    <dbReference type="NCBI Taxonomy" id="2810347"/>
    <lineage>
        <taxon>Bacteria</taxon>
        <taxon>Bacillati</taxon>
        <taxon>Bacillota</taxon>
        <taxon>Bacilli</taxon>
        <taxon>Bacillales</taxon>
        <taxon>Paenibacillaceae</taxon>
        <taxon>Paenibacillus</taxon>
    </lineage>
</organism>
<name>A0ABX7L9W4_9BACL</name>
<dbReference type="Gene3D" id="3.40.50.300">
    <property type="entry name" value="P-loop containing nucleotide triphosphate hydrolases"/>
    <property type="match status" value="1"/>
</dbReference>
<protein>
    <submittedName>
        <fullName evidence="1">Terminase family protein</fullName>
    </submittedName>
</protein>
<dbReference type="RefSeq" id="WP_206101161.1">
    <property type="nucleotide sequence ID" value="NZ_CP070969.1"/>
</dbReference>